<sequence>MVLLQRVKLLHSFRINWTNPPTPRELDNAEDLLTRLLQQKYFSDVIQNLTDNKSQITTDRHLRTLCLFLDHQQILRVGGRLRNANLSYHIKHPALLPGSDAIVSSMILHYHQLLAHAGFRTTYNHILESLMELRQAQDKILPDIQLEKINWHFNPPRAPHQGGVWEACVKLVKTYLKKIVDQDTYNFEEFETILIFTEALVNSRPLTPMSTDPHDLEALTPA</sequence>
<organism evidence="1 2">
    <name type="scientific">Allacma fusca</name>
    <dbReference type="NCBI Taxonomy" id="39272"/>
    <lineage>
        <taxon>Eukaryota</taxon>
        <taxon>Metazoa</taxon>
        <taxon>Ecdysozoa</taxon>
        <taxon>Arthropoda</taxon>
        <taxon>Hexapoda</taxon>
        <taxon>Collembola</taxon>
        <taxon>Symphypleona</taxon>
        <taxon>Sminthuridae</taxon>
        <taxon>Allacma</taxon>
    </lineage>
</organism>
<accession>A0A8J2P655</accession>
<name>A0A8J2P655_9HEXA</name>
<dbReference type="AlphaFoldDB" id="A0A8J2P655"/>
<dbReference type="OrthoDB" id="8057979at2759"/>
<keyword evidence="2" id="KW-1185">Reference proteome</keyword>
<evidence type="ECO:0000313" key="2">
    <source>
        <dbReference type="Proteomes" id="UP000708208"/>
    </source>
</evidence>
<evidence type="ECO:0000313" key="1">
    <source>
        <dbReference type="EMBL" id="CAG7816236.1"/>
    </source>
</evidence>
<protein>
    <submittedName>
        <fullName evidence="1">Uncharacterized protein</fullName>
    </submittedName>
</protein>
<reference evidence="1" key="1">
    <citation type="submission" date="2021-06" db="EMBL/GenBank/DDBJ databases">
        <authorList>
            <person name="Hodson N. C."/>
            <person name="Mongue J. A."/>
            <person name="Jaron S. K."/>
        </authorList>
    </citation>
    <scope>NUCLEOTIDE SEQUENCE</scope>
</reference>
<feature type="non-terminal residue" evidence="1">
    <location>
        <position position="1"/>
    </location>
</feature>
<proteinExistence type="predicted"/>
<dbReference type="EMBL" id="CAJVCH010364307">
    <property type="protein sequence ID" value="CAG7816236.1"/>
    <property type="molecule type" value="Genomic_DNA"/>
</dbReference>
<comment type="caution">
    <text evidence="1">The sequence shown here is derived from an EMBL/GenBank/DDBJ whole genome shotgun (WGS) entry which is preliminary data.</text>
</comment>
<dbReference type="PANTHER" id="PTHR47331">
    <property type="entry name" value="PHD-TYPE DOMAIN-CONTAINING PROTEIN"/>
    <property type="match status" value="1"/>
</dbReference>
<gene>
    <name evidence="1" type="ORF">AFUS01_LOCUS26865</name>
</gene>
<dbReference type="Proteomes" id="UP000708208">
    <property type="component" value="Unassembled WGS sequence"/>
</dbReference>